<name>A0A2D4K260_9SAUR</name>
<proteinExistence type="predicted"/>
<evidence type="ECO:0000313" key="2">
    <source>
        <dbReference type="EMBL" id="LAB02821.1"/>
    </source>
</evidence>
<organism evidence="2">
    <name type="scientific">Micrurus paraensis</name>
    <dbReference type="NCBI Taxonomy" id="1970185"/>
    <lineage>
        <taxon>Eukaryota</taxon>
        <taxon>Metazoa</taxon>
        <taxon>Chordata</taxon>
        <taxon>Craniata</taxon>
        <taxon>Vertebrata</taxon>
        <taxon>Euteleostomi</taxon>
        <taxon>Lepidosauria</taxon>
        <taxon>Squamata</taxon>
        <taxon>Bifurcata</taxon>
        <taxon>Unidentata</taxon>
        <taxon>Episquamata</taxon>
        <taxon>Toxicofera</taxon>
        <taxon>Serpentes</taxon>
        <taxon>Colubroidea</taxon>
        <taxon>Elapidae</taxon>
        <taxon>Elapinae</taxon>
        <taxon>Micrurus</taxon>
    </lineage>
</organism>
<reference evidence="2" key="2">
    <citation type="submission" date="2017-11" db="EMBL/GenBank/DDBJ databases">
        <title>Coralsnake Venomics: Analyses of Venom Gland Transcriptomes and Proteomes of Six Brazilian Taxa.</title>
        <authorList>
            <person name="Aird S.D."/>
            <person name="Jorge da Silva N."/>
            <person name="Qiu L."/>
            <person name="Villar-Briones A."/>
            <person name="Aparecida-Saddi V."/>
            <person name="Campos-Telles M.P."/>
            <person name="Grau M."/>
            <person name="Mikheyev A.S."/>
        </authorList>
    </citation>
    <scope>NUCLEOTIDE SEQUENCE</scope>
    <source>
        <tissue evidence="2">Venom_gland</tissue>
    </source>
</reference>
<evidence type="ECO:0000256" key="1">
    <source>
        <dbReference type="SAM" id="MobiDB-lite"/>
    </source>
</evidence>
<dbReference type="EMBL" id="IACL01033466">
    <property type="protein sequence ID" value="LAB02821.1"/>
    <property type="molecule type" value="Transcribed_RNA"/>
</dbReference>
<protein>
    <submittedName>
        <fullName evidence="2">Uncharacterized protein</fullName>
    </submittedName>
</protein>
<feature type="compositionally biased region" description="Basic and acidic residues" evidence="1">
    <location>
        <begin position="13"/>
        <end position="22"/>
    </location>
</feature>
<sequence length="122" mass="13672">MYTSQCLGKMKRRGEELQKNDQETSGSSVFGDSQRSVIVCGFCLCLAPEHPDLAGFRAKPSCRGDEEKETASGVEESCISPPQLVFFPFPKADAAVVRNGHLKKELDQERMCRRKMKRESLD</sequence>
<feature type="region of interest" description="Disordered" evidence="1">
    <location>
        <begin position="1"/>
        <end position="29"/>
    </location>
</feature>
<dbReference type="AlphaFoldDB" id="A0A2D4K260"/>
<accession>A0A2D4K260</accession>
<reference evidence="2" key="1">
    <citation type="submission" date="2017-07" db="EMBL/GenBank/DDBJ databases">
        <authorList>
            <person name="Mikheyev A."/>
            <person name="Grau M."/>
        </authorList>
    </citation>
    <scope>NUCLEOTIDE SEQUENCE</scope>
    <source>
        <tissue evidence="2">Venom_gland</tissue>
    </source>
</reference>